<dbReference type="PANTHER" id="PTHR31344:SF0">
    <property type="entry name" value="NUCLEAR PORE COMPLEX PROTEIN NUP205"/>
    <property type="match status" value="1"/>
</dbReference>
<accession>A0A2A9PPF5</accession>
<evidence type="ECO:0000313" key="7">
    <source>
        <dbReference type="Proteomes" id="UP000037136"/>
    </source>
</evidence>
<reference evidence="6 7" key="1">
    <citation type="journal article" date="2015" name="BMC Genomics">
        <title>Gene expression during zombie ant biting behavior reflects the complexity underlying fungal parasitic behavioral manipulation.</title>
        <authorList>
            <person name="de Bekker C."/>
            <person name="Ohm R.A."/>
            <person name="Loreto R.G."/>
            <person name="Sebastian A."/>
            <person name="Albert I."/>
            <person name="Merrow M."/>
            <person name="Brachmann A."/>
            <person name="Hughes D.P."/>
        </authorList>
    </citation>
    <scope>NUCLEOTIDE SEQUENCE [LARGE SCALE GENOMIC DNA]</scope>
    <source>
        <strain evidence="6 7">SC16a</strain>
    </source>
</reference>
<name>A0A2A9PPF5_OPHUN</name>
<evidence type="ECO:0000256" key="5">
    <source>
        <dbReference type="SAM" id="MobiDB-lite"/>
    </source>
</evidence>
<evidence type="ECO:0000313" key="6">
    <source>
        <dbReference type="EMBL" id="PFH63238.1"/>
    </source>
</evidence>
<organism evidence="6 7">
    <name type="scientific">Ophiocordyceps unilateralis</name>
    <name type="common">Zombie-ant fungus</name>
    <name type="synonym">Torrubia unilateralis</name>
    <dbReference type="NCBI Taxonomy" id="268505"/>
    <lineage>
        <taxon>Eukaryota</taxon>
        <taxon>Fungi</taxon>
        <taxon>Dikarya</taxon>
        <taxon>Ascomycota</taxon>
        <taxon>Pezizomycotina</taxon>
        <taxon>Sordariomycetes</taxon>
        <taxon>Hypocreomycetidae</taxon>
        <taxon>Hypocreales</taxon>
        <taxon>Ophiocordycipitaceae</taxon>
        <taxon>Ophiocordyceps</taxon>
    </lineage>
</organism>
<comment type="subcellular location">
    <subcellularLocation>
        <location evidence="1">Nucleus</location>
    </subcellularLocation>
</comment>
<dbReference type="InterPro" id="IPR021827">
    <property type="entry name" value="Nup186/Nup192/Nup205"/>
</dbReference>
<dbReference type="GO" id="GO:0017056">
    <property type="term" value="F:structural constituent of nuclear pore"/>
    <property type="evidence" value="ECO:0007669"/>
    <property type="project" value="TreeGrafter"/>
</dbReference>
<protein>
    <submittedName>
        <fullName evidence="6">Uncharacterized protein</fullName>
    </submittedName>
</protein>
<evidence type="ECO:0000256" key="3">
    <source>
        <dbReference type="ARBA" id="ARBA00022448"/>
    </source>
</evidence>
<keyword evidence="3" id="KW-0813">Transport</keyword>
<dbReference type="GO" id="GO:0044611">
    <property type="term" value="C:nuclear pore inner ring"/>
    <property type="evidence" value="ECO:0007669"/>
    <property type="project" value="TreeGrafter"/>
</dbReference>
<dbReference type="PANTHER" id="PTHR31344">
    <property type="entry name" value="NUCLEAR PORE COMPLEX PROTEIN NUP205"/>
    <property type="match status" value="1"/>
</dbReference>
<proteinExistence type="inferred from homology"/>
<dbReference type="Proteomes" id="UP000037136">
    <property type="component" value="Unassembled WGS sequence"/>
</dbReference>
<dbReference type="GO" id="GO:0006999">
    <property type="term" value="P:nuclear pore organization"/>
    <property type="evidence" value="ECO:0007669"/>
    <property type="project" value="TreeGrafter"/>
</dbReference>
<keyword evidence="4" id="KW-0539">Nucleus</keyword>
<dbReference type="Pfam" id="PF11894">
    <property type="entry name" value="Nup192"/>
    <property type="match status" value="1"/>
</dbReference>
<sequence length="1681" mass="188237">MADFTALDALLAFHRDLVAFQNGYSDGIESLGNDVLVHAFVRELDRLWEHPPKKEQSRNAVKSGKISLDGNEFTINDMFQQDALLLSDELDLDELEAASLLLDSRDDPPVLGRSLLECGIIRLHRQRNTVLDALRLLLELDRADDETDDTTALEHVKIFVAARLFPSGSGASRYMPKCMSALLRIQTWLQKLGDKMAAAQTLSQGNHAQLSEEMEAVEFSRISLIQQHELIGVILCRCIEKRQAEASDFLDFLSTLKKADKYDALLVHMMPAMGAYISVFGSTEGGHDLIKVRELNDKFLPPADDSSWSLPQLQAAFRAWWLAEYSGFYIDDPPEAAIPPNTDLDEEDRNRSKHFLDALKDGAFDFLLSLASDIKSLEWHDSVRTGLRKWLQRRFSTLPPDSIPFSAFFQLCLTTQLEVFVDAFISNLPDVLRKLRVEEDEQRQLSQTHEQDLDLERFLLLIAYSYEGRPDAAANFWSDPDSNLAGFMHWASRRASTPLVTAFCEMLQSISSSEECAMAAHEFLLDESHQSSGKLRRSQSLTWTQIFKELEFFYDKIRQKPATTQTTRYRGAKSAADIMETEPESAMMLECYLRLMAKLAAESEEARVFLLQTPAMNLVDILYELASSPIPPRLRGCIFLALKSLMARTSTQEIYMMWSCLEYWTIGGYASPATGSLRQSQSAALASTERILDEMSTGFEDPESFIQLLLTLMTPAKDSSPLNDSLPFPENLGSSSRYPGIEIYVDFVMGQVFANKSLDLQDKHQSRTLKLSCLDFILTCLTTFNENLIVIANETSLTMDTIIGASDLATYVCKHPFARVMEWMLNEKVMRALISAIHQEPADIGNAAPDSPLILGVLRAVEVISRVLDLEATYQNLVRPLIKLQASQMRIPAAHAAFASFQDGLATRLSLVVDLGLYCGIGHPDLTLACLKLLEKMSSSSKIASDWTGSARLARRNKAIVALEANGEHEAISRCFMSEIMAPLETHREADSSSYMTKIYVLDFLLECLITTPKQPTIAHLLLGFKCGVETLTVDNQGSFMSRTSLFHSLVRLLFEIPSGDSSGMRLWLVALKSRVMRILHILWTSPLSAAIVINELRENEFVFHLLIREAVIQPDIPWEGQDVSSPHFAVTDGASTLIDFLALRSYTLDYIAMELCMISQGRMPSVKRRIYDALNGQVVGDGDQTIQTPTVFDLFDFLLPGDDVWDTSPPQVQFYKDLDINSFVETDADLNRVYHVDRAREIIMLKRSEQQSQGTVAAAQDLAAIEREEAMILDYLVSSNRQKQLATQCHRVLKSWTRLLLIMIECNDLKGAAQTSFFLQALQAVLPSLEAFASDRPDEALELAKLARVILSQLDLAATNTGEAHSQAMDNLVSDKLYQLFQVCLQAIGKWAGPPALRSVYYEICYRYLTGMSEQGPLRSGRARTTKTIRVYGERLINVICDDAYCGEPACQASALTLLNALVRIGRREDDDYAVEMLNRLNFIGILVDSLRNIMQEWHDAFTNTASRPRTPVRGGHLSPATRSDEQNYQNTRLALVLEVAQCRAGAKYILYANLFRILESSGLFSADPELQTSAENPRALEEHYDLLAKVVRVIAAALLSRGNHSTAQGRKFLTDHRMLVTHTLKRSVGIGANQADGGLEERIADLADAFMVVIVATGFLEFENETGSGSREPNRVLFH</sequence>
<evidence type="ECO:0000256" key="4">
    <source>
        <dbReference type="ARBA" id="ARBA00023242"/>
    </source>
</evidence>
<reference evidence="6 7" key="2">
    <citation type="journal article" date="2017" name="Sci. Rep.">
        <title>Ant-infecting Ophiocordyceps genomes reveal a high diversity of potential behavioral manipulation genes and a possible major role for enterotoxins.</title>
        <authorList>
            <person name="de Bekker C."/>
            <person name="Ohm R.A."/>
            <person name="Evans H.C."/>
            <person name="Brachmann A."/>
            <person name="Hughes D.P."/>
        </authorList>
    </citation>
    <scope>NUCLEOTIDE SEQUENCE [LARGE SCALE GENOMIC DNA]</scope>
    <source>
        <strain evidence="6 7">SC16a</strain>
    </source>
</reference>
<comment type="similarity">
    <text evidence="2">Belongs to the NUP186/NUP192/NUP205 family.</text>
</comment>
<feature type="region of interest" description="Disordered" evidence="5">
    <location>
        <begin position="1506"/>
        <end position="1526"/>
    </location>
</feature>
<dbReference type="EMBL" id="LAZP02000005">
    <property type="protein sequence ID" value="PFH63238.1"/>
    <property type="molecule type" value="Genomic_DNA"/>
</dbReference>
<gene>
    <name evidence="6" type="ORF">XA68_15872</name>
</gene>
<dbReference type="OrthoDB" id="2019644at2759"/>
<evidence type="ECO:0000256" key="2">
    <source>
        <dbReference type="ARBA" id="ARBA00005892"/>
    </source>
</evidence>
<comment type="caution">
    <text evidence="6">The sequence shown here is derived from an EMBL/GenBank/DDBJ whole genome shotgun (WGS) entry which is preliminary data.</text>
</comment>
<evidence type="ECO:0000256" key="1">
    <source>
        <dbReference type="ARBA" id="ARBA00004123"/>
    </source>
</evidence>
<keyword evidence="7" id="KW-1185">Reference proteome</keyword>
<dbReference type="STRING" id="268505.A0A2A9PPF5"/>